<name>G8YNE3_PICSO</name>
<dbReference type="AlphaFoldDB" id="G8YNE3"/>
<dbReference type="HOGENOM" id="CLU_091774_0_0_1"/>
<keyword evidence="4 6" id="KW-1133">Transmembrane helix</keyword>
<dbReference type="InterPro" id="IPR021013">
    <property type="entry name" value="ATPase_Vma12"/>
</dbReference>
<keyword evidence="8" id="KW-1185">Reference proteome</keyword>
<dbReference type="OMA" id="WYWTGSS"/>
<evidence type="ECO:0000256" key="6">
    <source>
        <dbReference type="SAM" id="Phobius"/>
    </source>
</evidence>
<evidence type="ECO:0000313" key="8">
    <source>
        <dbReference type="Proteomes" id="UP000005222"/>
    </source>
</evidence>
<keyword evidence="2 6" id="KW-0812">Transmembrane</keyword>
<feature type="transmembrane region" description="Helical" evidence="6">
    <location>
        <begin position="163"/>
        <end position="185"/>
    </location>
</feature>
<dbReference type="InParanoid" id="G8YNE3"/>
<reference evidence="7 8" key="1">
    <citation type="journal article" date="2012" name="G3 (Bethesda)">
        <title>Pichia sorbitophila, an interspecies yeast hybrid reveals early steps of genome resolution following polyploidization.</title>
        <authorList>
            <person name="Leh Louis V."/>
            <person name="Despons L."/>
            <person name="Friedrich A."/>
            <person name="Martin T."/>
            <person name="Durrens P."/>
            <person name="Casaregola S."/>
            <person name="Neuveglise C."/>
            <person name="Fairhead C."/>
            <person name="Marck C."/>
            <person name="Cruz J.A."/>
            <person name="Straub M.L."/>
            <person name="Kugler V."/>
            <person name="Sacerdot C."/>
            <person name="Uzunov Z."/>
            <person name="Thierry A."/>
            <person name="Weiss S."/>
            <person name="Bleykasten C."/>
            <person name="De Montigny J."/>
            <person name="Jacques N."/>
            <person name="Jung P."/>
            <person name="Lemaire M."/>
            <person name="Mallet S."/>
            <person name="Morel G."/>
            <person name="Richard G.F."/>
            <person name="Sarkar A."/>
            <person name="Savel G."/>
            <person name="Schacherer J."/>
            <person name="Seret M.L."/>
            <person name="Talla E."/>
            <person name="Samson G."/>
            <person name="Jubin C."/>
            <person name="Poulain J."/>
            <person name="Vacherie B."/>
            <person name="Barbe V."/>
            <person name="Pelletier E."/>
            <person name="Sherman D.J."/>
            <person name="Westhof E."/>
            <person name="Weissenbach J."/>
            <person name="Baret P.V."/>
            <person name="Wincker P."/>
            <person name="Gaillardin C."/>
            <person name="Dujon B."/>
            <person name="Souciet J.L."/>
        </authorList>
    </citation>
    <scope>NUCLEOTIDE SEQUENCE [LARGE SCALE GENOMIC DNA]</scope>
    <source>
        <strain evidence="8">ATCC MYA-4447 / BCRC 22081 / CBS 7064 / NBRC 10061 / NRRL Y-12695</strain>
    </source>
</reference>
<organism evidence="7 8">
    <name type="scientific">Pichia sorbitophila (strain ATCC MYA-4447 / BCRC 22081 / CBS 7064 / NBRC 10061 / NRRL Y-12695)</name>
    <name type="common">Hybrid yeast</name>
    <dbReference type="NCBI Taxonomy" id="559304"/>
    <lineage>
        <taxon>Eukaryota</taxon>
        <taxon>Fungi</taxon>
        <taxon>Dikarya</taxon>
        <taxon>Ascomycota</taxon>
        <taxon>Saccharomycotina</taxon>
        <taxon>Pichiomycetes</taxon>
        <taxon>Debaryomycetaceae</taxon>
        <taxon>Millerozyma</taxon>
    </lineage>
</organism>
<dbReference type="EMBL" id="FO082055">
    <property type="protein sequence ID" value="CCE79461.1"/>
    <property type="molecule type" value="Genomic_DNA"/>
</dbReference>
<gene>
    <name evidence="7" type="primary">Piso0_001526</name>
    <name evidence="7" type="ORF">GNLVRS01_PISO0E07000g</name>
</gene>
<accession>G8YNE3</accession>
<proteinExistence type="predicted"/>
<dbReference type="eggNOG" id="ENOG502RZXR">
    <property type="taxonomic scope" value="Eukaryota"/>
</dbReference>
<evidence type="ECO:0000256" key="2">
    <source>
        <dbReference type="ARBA" id="ARBA00022692"/>
    </source>
</evidence>
<dbReference type="OrthoDB" id="19981at2759"/>
<dbReference type="Proteomes" id="UP000005222">
    <property type="component" value="Chromosome E"/>
</dbReference>
<evidence type="ECO:0000256" key="5">
    <source>
        <dbReference type="ARBA" id="ARBA00023136"/>
    </source>
</evidence>
<evidence type="ECO:0000256" key="3">
    <source>
        <dbReference type="ARBA" id="ARBA00022824"/>
    </source>
</evidence>
<dbReference type="Pfam" id="PF11712">
    <property type="entry name" value="Vma12"/>
    <property type="match status" value="1"/>
</dbReference>
<evidence type="ECO:0000256" key="1">
    <source>
        <dbReference type="ARBA" id="ARBA00004477"/>
    </source>
</evidence>
<sequence length="210" mass="24871">MVYFEVTDGLKHIISSSTIDKSLKQELVSASYISHESLLQFYLENQPTKSFFELIRKCKLYVGEYIPEECTRRKPKSKEYVEYMNHLRMEEKANEFDRLVNKRSEFQTLYDYSSKDSLTPSQEHKQVKSQITTIFNIFISVASVTYAIWYWTNSSMRLNDAYRVLLCLFFGLIVLVAEVFVYMSYLNKVEEAKIKERSKKETKKVVKSFE</sequence>
<evidence type="ECO:0000313" key="7">
    <source>
        <dbReference type="EMBL" id="CCE79461.1"/>
    </source>
</evidence>
<keyword evidence="3" id="KW-0256">Endoplasmic reticulum</keyword>
<evidence type="ECO:0000256" key="4">
    <source>
        <dbReference type="ARBA" id="ARBA00022989"/>
    </source>
</evidence>
<keyword evidence="5 6" id="KW-0472">Membrane</keyword>
<dbReference type="GO" id="GO:0070072">
    <property type="term" value="P:vacuolar proton-transporting V-type ATPase complex assembly"/>
    <property type="evidence" value="ECO:0007669"/>
    <property type="project" value="InterPro"/>
</dbReference>
<feature type="transmembrane region" description="Helical" evidence="6">
    <location>
        <begin position="131"/>
        <end position="151"/>
    </location>
</feature>
<dbReference type="GO" id="GO:0005789">
    <property type="term" value="C:endoplasmic reticulum membrane"/>
    <property type="evidence" value="ECO:0007669"/>
    <property type="project" value="UniProtKB-SubCell"/>
</dbReference>
<dbReference type="FunCoup" id="G8YNE3">
    <property type="interactions" value="107"/>
</dbReference>
<dbReference type="PANTHER" id="PTHR31394:SF1">
    <property type="entry name" value="TRANSMEMBRANE PROTEIN 199"/>
    <property type="match status" value="1"/>
</dbReference>
<dbReference type="PANTHER" id="PTHR31394">
    <property type="entry name" value="TRANSMEMBRANE PROTEIN 199"/>
    <property type="match status" value="1"/>
</dbReference>
<comment type="subcellular location">
    <subcellularLocation>
        <location evidence="1">Endoplasmic reticulum membrane</location>
        <topology evidence="1">Multi-pass membrane protein</topology>
    </subcellularLocation>
</comment>
<protein>
    <submittedName>
        <fullName evidence="7">Piso0_001526 protein</fullName>
    </submittedName>
</protein>